<dbReference type="Proteomes" id="UP001592582">
    <property type="component" value="Unassembled WGS sequence"/>
</dbReference>
<dbReference type="PANTHER" id="PTHR23513">
    <property type="entry name" value="INTEGRAL MEMBRANE EFFLUX PROTEIN-RELATED"/>
    <property type="match status" value="1"/>
</dbReference>
<dbReference type="CDD" id="cd06173">
    <property type="entry name" value="MFS_MefA_like"/>
    <property type="match status" value="1"/>
</dbReference>
<protein>
    <submittedName>
        <fullName evidence="1">MFS transporter</fullName>
    </submittedName>
</protein>
<evidence type="ECO:0000313" key="2">
    <source>
        <dbReference type="Proteomes" id="UP001592582"/>
    </source>
</evidence>
<dbReference type="Pfam" id="PF05977">
    <property type="entry name" value="MFS_3"/>
    <property type="match status" value="1"/>
</dbReference>
<organism evidence="1 2">
    <name type="scientific">Streptacidiphilus alkalitolerans</name>
    <dbReference type="NCBI Taxonomy" id="3342712"/>
    <lineage>
        <taxon>Bacteria</taxon>
        <taxon>Bacillati</taxon>
        <taxon>Actinomycetota</taxon>
        <taxon>Actinomycetes</taxon>
        <taxon>Kitasatosporales</taxon>
        <taxon>Streptomycetaceae</taxon>
        <taxon>Streptacidiphilus</taxon>
    </lineage>
</organism>
<dbReference type="SUPFAM" id="SSF103473">
    <property type="entry name" value="MFS general substrate transporter"/>
    <property type="match status" value="1"/>
</dbReference>
<accession>A0ABV6VES4</accession>
<proteinExistence type="predicted"/>
<dbReference type="InterPro" id="IPR036259">
    <property type="entry name" value="MFS_trans_sf"/>
</dbReference>
<name>A0ABV6VES4_9ACTN</name>
<evidence type="ECO:0000313" key="1">
    <source>
        <dbReference type="EMBL" id="MFC1412227.1"/>
    </source>
</evidence>
<dbReference type="PANTHER" id="PTHR23513:SF11">
    <property type="entry name" value="STAPHYLOFERRIN A TRANSPORTER"/>
    <property type="match status" value="1"/>
</dbReference>
<sequence length="415" mass="43411">MAAALTNYRLLYLSNAVSRVGGGFFPVGLAFAVLDLTGSAADLGYTLGAAAVVGLGFLLLGGTAADRWPRVRVLLLTSLTSAVLEIFTAISILTNCVRVWELVALSAASGLTGAFSRPAAQGLIPMVAPADGLQRANAQIRLANSVCVTLGPSLAGLLVAATSPAWAILIDAASFVASIPILLKLSRGIAASASEAPVNAADVPGFIDQIREGWTEFRSRSWLWMVVLQSTFANVGSYAGRLLLMPVAMEQHYGGASTWGFLLSARCLGYVLGGLTGIAWKPRHSVPVCVAYLLGGVLPLVALATRQQLWIVLLAALAAGFCVEQHNLLWDTALQQRLPLRILSRAYAYDQLGSELFTPVGLFFGGAIVGSIGISSALWGCAALIGVPTLIVFSAVMLREVSGLDPGITVVQPEH</sequence>
<gene>
    <name evidence="1" type="ORF">ACEZDG_23445</name>
</gene>
<dbReference type="EMBL" id="JBHEZX010000010">
    <property type="protein sequence ID" value="MFC1412227.1"/>
    <property type="molecule type" value="Genomic_DNA"/>
</dbReference>
<reference evidence="1 2" key="1">
    <citation type="submission" date="2024-09" db="EMBL/GenBank/DDBJ databases">
        <authorList>
            <person name="Lee S.D."/>
        </authorList>
    </citation>
    <scope>NUCLEOTIDE SEQUENCE [LARGE SCALE GENOMIC DNA]</scope>
    <source>
        <strain evidence="1 2">N1-1</strain>
    </source>
</reference>
<dbReference type="Gene3D" id="1.20.1250.20">
    <property type="entry name" value="MFS general substrate transporter like domains"/>
    <property type="match status" value="1"/>
</dbReference>
<comment type="caution">
    <text evidence="1">The sequence shown here is derived from an EMBL/GenBank/DDBJ whole genome shotgun (WGS) entry which is preliminary data.</text>
</comment>
<keyword evidence="2" id="KW-1185">Reference proteome</keyword>
<dbReference type="InterPro" id="IPR010290">
    <property type="entry name" value="TM_effector"/>
</dbReference>